<dbReference type="OMA" id="LPVVMKM"/>
<dbReference type="STRING" id="29655.A0A0K9NU36"/>
<dbReference type="InterPro" id="IPR033443">
    <property type="entry name" value="PROP1-like_PPR_dom"/>
</dbReference>
<gene>
    <name evidence="4" type="ORF">ZOSMA_68G00560</name>
</gene>
<evidence type="ECO:0000313" key="4">
    <source>
        <dbReference type="EMBL" id="KMZ59470.1"/>
    </source>
</evidence>
<feature type="repeat" description="PPR" evidence="2">
    <location>
        <begin position="324"/>
        <end position="358"/>
    </location>
</feature>
<feature type="repeat" description="PPR" evidence="2">
    <location>
        <begin position="604"/>
        <end position="634"/>
    </location>
</feature>
<evidence type="ECO:0000256" key="2">
    <source>
        <dbReference type="PROSITE-ProRule" id="PRU00708"/>
    </source>
</evidence>
<dbReference type="Pfam" id="PF17177">
    <property type="entry name" value="PPR_long"/>
    <property type="match status" value="1"/>
</dbReference>
<dbReference type="Gene3D" id="1.25.40.10">
    <property type="entry name" value="Tetratricopeptide repeat domain"/>
    <property type="match status" value="7"/>
</dbReference>
<organism evidence="4 5">
    <name type="scientific">Zostera marina</name>
    <name type="common">Eelgrass</name>
    <dbReference type="NCBI Taxonomy" id="29655"/>
    <lineage>
        <taxon>Eukaryota</taxon>
        <taxon>Viridiplantae</taxon>
        <taxon>Streptophyta</taxon>
        <taxon>Embryophyta</taxon>
        <taxon>Tracheophyta</taxon>
        <taxon>Spermatophyta</taxon>
        <taxon>Magnoliopsida</taxon>
        <taxon>Liliopsida</taxon>
        <taxon>Zosteraceae</taxon>
        <taxon>Zostera</taxon>
    </lineage>
</organism>
<feature type="repeat" description="PPR" evidence="2">
    <location>
        <begin position="883"/>
        <end position="917"/>
    </location>
</feature>
<sequence>MNYFHCCHRNTINSITIPKSKQNPTPNFSHFPPLPSQLLPLRPTNHFFPRKLGFTCSALSVHDTKKATLSSEPIENEFIRYLNLSPKELTLVLKNQKHWRKTLAIFNFLRSQSLTDYTPNPIHYNVVLRAVGRAREWDELRICWVDMARDGVLPTNNTYAILIDVYDKGGLRKEALLWIKHMTARNMVPDEVTMNTVVRILKDLRKFEQAEMFFKGWCQGNVDLDAILKNNASSNNGDESEMSSGFSPKHFILTELFKSGGRPTRSAIMDTNINQDVGLGGNKSRKPKIPATYNTLIDMYGKAGKLKEASDTLAEMLNSGVEPDATTFNTMMHICGTNSNLYEAEALLIKMGERRIIPDTKTFNILMTLYAKAGNIEKMMVFYRKIRDSGLKPDRVTNRLIFKELCARNMVEEVELVIREMMSFNVKLEQQSLPVIVKMYVGCGLIEQSKLFLEKHCFVRRDECISSSNYAAIMDVYADKGLWMESERVFFRERDTKKDLVEYNVMIKAYGKAKLYDKAVSVYETMTSSGHWPDRCTYNSLIQMLSGANMLDKTRTLVVDMKSAGFTPRHETFSAFIACLARAGIISEAMDVYREMKIVGVQPNEVVYGSLINAFAEMGEVEEALHCLQKMEDECGESNQIAITPLIKAYRKLGCWQKAQELYAKLKENSIDGPDTIASNTMIHLYADLGMICEAQMIFEHLRQKGRADGISYATMMHLYKTMGMLDEAIQVSQEMLQRKELLTDCTSFTIAMSSCAANGQLHECGQLLEQMQMRRILPDVSTFNVIFDVLRKGGTPYETIQQFQTSYTDGKPYARQAIITYLFSAVGIYEVALKSCEAFVTAGITLDMSAYNAAIYTYGQSGKIDKALSLLMRMQEDGFEADIVTYINLALCYGKSGLVEGVRRIYSKLKYGEIEPNESLFKAVIRGYRDVGKPDLADLVDQEMRFSLKLQQEEEEEEEEISNT</sequence>
<dbReference type="AlphaFoldDB" id="A0A0K9NU36"/>
<feature type="repeat" description="PPR" evidence="2">
    <location>
        <begin position="120"/>
        <end position="154"/>
    </location>
</feature>
<feature type="repeat" description="PPR" evidence="2">
    <location>
        <begin position="848"/>
        <end position="882"/>
    </location>
</feature>
<protein>
    <submittedName>
        <fullName evidence="4">Pentatricopeptide repeat-containing protein</fullName>
    </submittedName>
</protein>
<dbReference type="InterPro" id="IPR002885">
    <property type="entry name" value="PPR_rpt"/>
</dbReference>
<proteinExistence type="predicted"/>
<reference evidence="5" key="1">
    <citation type="journal article" date="2016" name="Nature">
        <title>The genome of the seagrass Zostera marina reveals angiosperm adaptation to the sea.</title>
        <authorList>
            <person name="Olsen J.L."/>
            <person name="Rouze P."/>
            <person name="Verhelst B."/>
            <person name="Lin Y.-C."/>
            <person name="Bayer T."/>
            <person name="Collen J."/>
            <person name="Dattolo E."/>
            <person name="De Paoli E."/>
            <person name="Dittami S."/>
            <person name="Maumus F."/>
            <person name="Michel G."/>
            <person name="Kersting A."/>
            <person name="Lauritano C."/>
            <person name="Lohaus R."/>
            <person name="Toepel M."/>
            <person name="Tonon T."/>
            <person name="Vanneste K."/>
            <person name="Amirebrahimi M."/>
            <person name="Brakel J."/>
            <person name="Bostroem C."/>
            <person name="Chovatia M."/>
            <person name="Grimwood J."/>
            <person name="Jenkins J.W."/>
            <person name="Jueterbock A."/>
            <person name="Mraz A."/>
            <person name="Stam W.T."/>
            <person name="Tice H."/>
            <person name="Bornberg-Bauer E."/>
            <person name="Green P.J."/>
            <person name="Pearson G.A."/>
            <person name="Procaccini G."/>
            <person name="Duarte C.M."/>
            <person name="Schmutz J."/>
            <person name="Reusch T.B.H."/>
            <person name="Van de Peer Y."/>
        </authorList>
    </citation>
    <scope>NUCLEOTIDE SEQUENCE [LARGE SCALE GENOMIC DNA]</scope>
    <source>
        <strain evidence="5">cv. Finnish</strain>
    </source>
</reference>
<keyword evidence="1" id="KW-0677">Repeat</keyword>
<dbReference type="Proteomes" id="UP000036987">
    <property type="component" value="Unassembled WGS sequence"/>
</dbReference>
<feature type="repeat" description="PPR" evidence="2">
    <location>
        <begin position="745"/>
        <end position="779"/>
    </location>
</feature>
<dbReference type="PROSITE" id="PS51375">
    <property type="entry name" value="PPR"/>
    <property type="match status" value="12"/>
</dbReference>
<name>A0A0K9NU36_ZOSMR</name>
<dbReference type="Pfam" id="PF13812">
    <property type="entry name" value="PPR_3"/>
    <property type="match status" value="1"/>
</dbReference>
<accession>A0A0K9NU36</accession>
<feature type="repeat" description="PPR" evidence="2">
    <location>
        <begin position="709"/>
        <end position="743"/>
    </location>
</feature>
<feature type="repeat" description="PPR" evidence="2">
    <location>
        <begin position="359"/>
        <end position="393"/>
    </location>
</feature>
<comment type="caution">
    <text evidence="4">The sequence shown here is derived from an EMBL/GenBank/DDBJ whole genome shotgun (WGS) entry which is preliminary data.</text>
</comment>
<dbReference type="Pfam" id="PF13041">
    <property type="entry name" value="PPR_2"/>
    <property type="match status" value="2"/>
</dbReference>
<dbReference type="Pfam" id="PF01535">
    <property type="entry name" value="PPR"/>
    <property type="match status" value="3"/>
</dbReference>
<keyword evidence="5" id="KW-1185">Reference proteome</keyword>
<dbReference type="PANTHER" id="PTHR47933:SF10">
    <property type="entry name" value="OS03G0162900 PROTEIN"/>
    <property type="match status" value="1"/>
</dbReference>
<feature type="repeat" description="PPR" evidence="2">
    <location>
        <begin position="569"/>
        <end position="603"/>
    </location>
</feature>
<dbReference type="SUPFAM" id="SSF48452">
    <property type="entry name" value="TPR-like"/>
    <property type="match status" value="1"/>
</dbReference>
<dbReference type="InterPro" id="IPR011990">
    <property type="entry name" value="TPR-like_helical_dom_sf"/>
</dbReference>
<evidence type="ECO:0000259" key="3">
    <source>
        <dbReference type="Pfam" id="PF17177"/>
    </source>
</evidence>
<evidence type="ECO:0000313" key="5">
    <source>
        <dbReference type="Proteomes" id="UP000036987"/>
    </source>
</evidence>
<feature type="repeat" description="PPR" evidence="2">
    <location>
        <begin position="289"/>
        <end position="323"/>
    </location>
</feature>
<feature type="domain" description="PROP1-like PPR" evidence="3">
    <location>
        <begin position="515"/>
        <end position="640"/>
    </location>
</feature>
<dbReference type="PANTHER" id="PTHR47933">
    <property type="entry name" value="PENTATRICOPEPTIDE REPEAT-CONTAINING PROTEIN 1, MITOCHONDRIAL"/>
    <property type="match status" value="1"/>
</dbReference>
<feature type="repeat" description="PPR" evidence="2">
    <location>
        <begin position="499"/>
        <end position="533"/>
    </location>
</feature>
<dbReference type="InterPro" id="IPR051240">
    <property type="entry name" value="Mito_RNA-Proc/Resp"/>
</dbReference>
<dbReference type="EMBL" id="LFYR01001785">
    <property type="protein sequence ID" value="KMZ59470.1"/>
    <property type="molecule type" value="Genomic_DNA"/>
</dbReference>
<evidence type="ECO:0000256" key="1">
    <source>
        <dbReference type="ARBA" id="ARBA00022737"/>
    </source>
</evidence>
<dbReference type="OrthoDB" id="185373at2759"/>
<dbReference type="NCBIfam" id="TIGR00756">
    <property type="entry name" value="PPR"/>
    <property type="match status" value="8"/>
</dbReference>
<feature type="repeat" description="PPR" evidence="2">
    <location>
        <begin position="534"/>
        <end position="568"/>
    </location>
</feature>